<dbReference type="InterPro" id="IPR027417">
    <property type="entry name" value="P-loop_NTPase"/>
</dbReference>
<feature type="domain" description="Endonuclease GajA/Old nuclease/RecF-like AAA" evidence="1">
    <location>
        <begin position="1"/>
        <end position="394"/>
    </location>
</feature>
<organism evidence="3 4">
    <name type="scientific">Dyadobacter chenhuakuii</name>
    <dbReference type="NCBI Taxonomy" id="2909339"/>
    <lineage>
        <taxon>Bacteria</taxon>
        <taxon>Pseudomonadati</taxon>
        <taxon>Bacteroidota</taxon>
        <taxon>Cytophagia</taxon>
        <taxon>Cytophagales</taxon>
        <taxon>Spirosomataceae</taxon>
        <taxon>Dyadobacter</taxon>
    </lineage>
</organism>
<dbReference type="EMBL" id="CP098805">
    <property type="protein sequence ID" value="USJ29644.1"/>
    <property type="molecule type" value="Genomic_DNA"/>
</dbReference>
<accession>A0ABY4XGT5</accession>
<dbReference type="Pfam" id="PF13175">
    <property type="entry name" value="AAA_15"/>
    <property type="match status" value="1"/>
</dbReference>
<evidence type="ECO:0000259" key="1">
    <source>
        <dbReference type="Pfam" id="PF13175"/>
    </source>
</evidence>
<evidence type="ECO:0000313" key="3">
    <source>
        <dbReference type="EMBL" id="USJ29644.1"/>
    </source>
</evidence>
<evidence type="ECO:0000313" key="4">
    <source>
        <dbReference type="Proteomes" id="UP001055420"/>
    </source>
</evidence>
<reference evidence="3" key="1">
    <citation type="submission" date="2022-06" db="EMBL/GenBank/DDBJ databases">
        <title>Novel species in genus Dyadobacter.</title>
        <authorList>
            <person name="Ma C."/>
        </authorList>
    </citation>
    <scope>NUCLEOTIDE SEQUENCE</scope>
    <source>
        <strain evidence="3">CY22</strain>
    </source>
</reference>
<keyword evidence="4" id="KW-1185">Reference proteome</keyword>
<dbReference type="Gene3D" id="3.40.50.300">
    <property type="entry name" value="P-loop containing nucleotide triphosphate hydrolases"/>
    <property type="match status" value="1"/>
</dbReference>
<dbReference type="SUPFAM" id="SSF52540">
    <property type="entry name" value="P-loop containing nucleoside triphosphate hydrolases"/>
    <property type="match status" value="1"/>
</dbReference>
<sequence length="654" mass="73853">MKLIKAQITNYRSIEDSGEFDVDNTLCLVGKNEAGKSATLYALAGLNPHPSTPIKFDIEKDYPRRYLNQYEERHPDKDAIVIKTTWLLSQEDVTAIEGYFGKECLTSSQVIVLKRYKSDSIEWDIPLNIGAALKYLMAAHKLTPKEIEGLASATNTSDLITQITENEDRSESEEKLLKYLNTLVGKTVTTHTRAVLNPRLPKFMYFSHYDRMDGQIRVDTYQQRHDRGQEISEGEKVFIDFLEFAGTTVSEIIGADTYERLNAKCEAASNSITDQLLEYWTQNPSLEIEVRVTKGESGDEAPFNTGIIARARVKNNLHKVTVPFSERSAGFIWFFSFLVKFAQVRKDKKPLILLLDEPGLTLHGKAQADLLRYFDEKLAPYHQIIFSTHSPFMVPTHNFPGIKIVEDKIFQLRPGHFSSEGTKIREDSLATDRDTLFPLQGALGYELTQSLFIGKQTLLVEGPGDILYLQAFSNALKKRNRRGLDPRWTICPAGGIDKIQPFVSLFSGAQLEIAALTDYSKKDSKKFDSLKQNKILESNKLLNFASILGKEEADIEDIIHPELFTKIVNSAYSLGSEHKMTVQKLTDANSATTRLVKKAETYFNLLPEDVQIFDHFTPAMWLFQNPKALDDNGKGVNETLDSAERVIEAVNAIL</sequence>
<dbReference type="Pfam" id="PF20469">
    <property type="entry name" value="OLD-like_TOPRIM"/>
    <property type="match status" value="1"/>
</dbReference>
<feature type="domain" description="OLD protein-like TOPRIM" evidence="2">
    <location>
        <begin position="455"/>
        <end position="518"/>
    </location>
</feature>
<dbReference type="PANTHER" id="PTHR43581">
    <property type="entry name" value="ATP/GTP PHOSPHATASE"/>
    <property type="match status" value="1"/>
</dbReference>
<dbReference type="InterPro" id="IPR034139">
    <property type="entry name" value="TOPRIM_OLD"/>
</dbReference>
<dbReference type="RefSeq" id="WP_235165436.1">
    <property type="nucleotide sequence ID" value="NZ_CP098805.1"/>
</dbReference>
<dbReference type="PANTHER" id="PTHR43581:SF4">
    <property type="entry name" value="ATP_GTP PHOSPHATASE"/>
    <property type="match status" value="1"/>
</dbReference>
<name>A0ABY4XGT5_9BACT</name>
<dbReference type="InterPro" id="IPR051396">
    <property type="entry name" value="Bact_Antivir_Def_Nuclease"/>
</dbReference>
<gene>
    <name evidence="3" type="ORF">NFI80_17375</name>
</gene>
<protein>
    <submittedName>
        <fullName evidence="3">AAA family ATPase</fullName>
    </submittedName>
</protein>
<dbReference type="Proteomes" id="UP001055420">
    <property type="component" value="Chromosome"/>
</dbReference>
<proteinExistence type="predicted"/>
<evidence type="ECO:0000259" key="2">
    <source>
        <dbReference type="Pfam" id="PF20469"/>
    </source>
</evidence>
<dbReference type="InterPro" id="IPR041685">
    <property type="entry name" value="AAA_GajA/Old/RecF-like"/>
</dbReference>